<name>A0A084VF22_ANOSI</name>
<feature type="compositionally biased region" description="Polar residues" evidence="1">
    <location>
        <begin position="104"/>
        <end position="123"/>
    </location>
</feature>
<reference evidence="3" key="2">
    <citation type="submission" date="2020-05" db="UniProtKB">
        <authorList>
            <consortium name="EnsemblMetazoa"/>
        </authorList>
    </citation>
    <scope>IDENTIFICATION</scope>
</reference>
<organism evidence="2">
    <name type="scientific">Anopheles sinensis</name>
    <name type="common">Mosquito</name>
    <dbReference type="NCBI Taxonomy" id="74873"/>
    <lineage>
        <taxon>Eukaryota</taxon>
        <taxon>Metazoa</taxon>
        <taxon>Ecdysozoa</taxon>
        <taxon>Arthropoda</taxon>
        <taxon>Hexapoda</taxon>
        <taxon>Insecta</taxon>
        <taxon>Pterygota</taxon>
        <taxon>Neoptera</taxon>
        <taxon>Endopterygota</taxon>
        <taxon>Diptera</taxon>
        <taxon>Nematocera</taxon>
        <taxon>Culicoidea</taxon>
        <taxon>Culicidae</taxon>
        <taxon>Anophelinae</taxon>
        <taxon>Anopheles</taxon>
    </lineage>
</organism>
<evidence type="ECO:0000313" key="4">
    <source>
        <dbReference type="Proteomes" id="UP000030765"/>
    </source>
</evidence>
<dbReference type="EnsemblMetazoa" id="ASIC003756-RA">
    <property type="protein sequence ID" value="ASIC003756-PA"/>
    <property type="gene ID" value="ASIC003756"/>
</dbReference>
<reference evidence="2 4" key="1">
    <citation type="journal article" date="2014" name="BMC Genomics">
        <title>Genome sequence of Anopheles sinensis provides insight into genetics basis of mosquito competence for malaria parasites.</title>
        <authorList>
            <person name="Zhou D."/>
            <person name="Zhang D."/>
            <person name="Ding G."/>
            <person name="Shi L."/>
            <person name="Hou Q."/>
            <person name="Ye Y."/>
            <person name="Xu Y."/>
            <person name="Zhou H."/>
            <person name="Xiong C."/>
            <person name="Li S."/>
            <person name="Yu J."/>
            <person name="Hong S."/>
            <person name="Yu X."/>
            <person name="Zou P."/>
            <person name="Chen C."/>
            <person name="Chang X."/>
            <person name="Wang W."/>
            <person name="Lv Y."/>
            <person name="Sun Y."/>
            <person name="Ma L."/>
            <person name="Shen B."/>
            <person name="Zhu C."/>
        </authorList>
    </citation>
    <scope>NUCLEOTIDE SEQUENCE [LARGE SCALE GENOMIC DNA]</scope>
</reference>
<sequence>MISLRRKDVPHQTSQEDSQHDYVGVKRMNVQTISADSSEDALLPLLLLLLLHLLFSRHAPDRGREFRGTLGLYESVGLLGCSVHRDRYKWPVESGVEENELANIGSSSQMAEISNSSPDVTFG</sequence>
<dbReference type="EMBL" id="ATLV01012360">
    <property type="status" value="NOT_ANNOTATED_CDS"/>
    <property type="molecule type" value="Genomic_DNA"/>
</dbReference>
<evidence type="ECO:0000313" key="3">
    <source>
        <dbReference type="EnsemblMetazoa" id="ASIC003756-PA"/>
    </source>
</evidence>
<keyword evidence="4" id="KW-1185">Reference proteome</keyword>
<dbReference type="EMBL" id="KE524785">
    <property type="protein sequence ID" value="KFB36566.1"/>
    <property type="molecule type" value="Genomic_DNA"/>
</dbReference>
<dbReference type="VEuPathDB" id="VectorBase:ASIC003756"/>
<evidence type="ECO:0000256" key="1">
    <source>
        <dbReference type="SAM" id="MobiDB-lite"/>
    </source>
</evidence>
<protein>
    <submittedName>
        <fullName evidence="2 3">Uncharacterized protein</fullName>
    </submittedName>
</protein>
<proteinExistence type="predicted"/>
<accession>A0A084VF22</accession>
<dbReference type="AlphaFoldDB" id="A0A084VF22"/>
<dbReference type="Proteomes" id="UP000030765">
    <property type="component" value="Unassembled WGS sequence"/>
</dbReference>
<evidence type="ECO:0000313" key="2">
    <source>
        <dbReference type="EMBL" id="KFB36566.1"/>
    </source>
</evidence>
<gene>
    <name evidence="2" type="ORF">ZHAS_00003756</name>
</gene>
<feature type="region of interest" description="Disordered" evidence="1">
    <location>
        <begin position="101"/>
        <end position="123"/>
    </location>
</feature>